<dbReference type="EC" id="3.6.1.55" evidence="11"/>
<comment type="cofactor">
    <cofactor evidence="1">
        <name>Mg(2+)</name>
        <dbReference type="ChEBI" id="CHEBI:18420"/>
    </cofactor>
</comment>
<dbReference type="InterPro" id="IPR000086">
    <property type="entry name" value="NUDIX_hydrolase_dom"/>
</dbReference>
<evidence type="ECO:0000256" key="7">
    <source>
        <dbReference type="ARBA" id="ARBA00022801"/>
    </source>
</evidence>
<dbReference type="EMBL" id="JAEDAJ010000001">
    <property type="protein sequence ID" value="MBK0330587.1"/>
    <property type="molecule type" value="Genomic_DNA"/>
</dbReference>
<keyword evidence="14" id="KW-1185">Reference proteome</keyword>
<evidence type="ECO:0000256" key="10">
    <source>
        <dbReference type="ARBA" id="ARBA00035861"/>
    </source>
</evidence>
<keyword evidence="5" id="KW-0479">Metal-binding</keyword>
<evidence type="ECO:0000256" key="2">
    <source>
        <dbReference type="ARBA" id="ARBA00005582"/>
    </source>
</evidence>
<name>A0ABS1B7G5_9MICO</name>
<protein>
    <recommendedName>
        <fullName evidence="11">8-oxo-dGTP diphosphatase</fullName>
        <ecNumber evidence="11">3.6.1.55</ecNumber>
    </recommendedName>
</protein>
<evidence type="ECO:0000259" key="12">
    <source>
        <dbReference type="PROSITE" id="PS51462"/>
    </source>
</evidence>
<proteinExistence type="inferred from homology"/>
<reference evidence="13 14" key="1">
    <citation type="submission" date="2020-12" db="EMBL/GenBank/DDBJ databases">
        <title>Brachybacterium sp. MASK1Z-5, whole genome shotgun sequence.</title>
        <authorList>
            <person name="Tuo L."/>
        </authorList>
    </citation>
    <scope>NUCLEOTIDE SEQUENCE [LARGE SCALE GENOMIC DNA]</scope>
    <source>
        <strain evidence="13 14">MASK1Z-5</strain>
    </source>
</reference>
<evidence type="ECO:0000256" key="6">
    <source>
        <dbReference type="ARBA" id="ARBA00022763"/>
    </source>
</evidence>
<dbReference type="RefSeq" id="WP_200501185.1">
    <property type="nucleotide sequence ID" value="NZ_JAEDAJ010000001.1"/>
</dbReference>
<dbReference type="Gene3D" id="3.90.79.10">
    <property type="entry name" value="Nucleoside Triphosphate Pyrophosphohydrolase"/>
    <property type="match status" value="1"/>
</dbReference>
<keyword evidence="8" id="KW-0460">Magnesium</keyword>
<evidence type="ECO:0000256" key="9">
    <source>
        <dbReference type="ARBA" id="ARBA00023204"/>
    </source>
</evidence>
<keyword evidence="3" id="KW-0515">Mutator protein</keyword>
<dbReference type="InterPro" id="IPR047127">
    <property type="entry name" value="MutT-like"/>
</dbReference>
<evidence type="ECO:0000256" key="11">
    <source>
        <dbReference type="ARBA" id="ARBA00038905"/>
    </source>
</evidence>
<dbReference type="PROSITE" id="PS51462">
    <property type="entry name" value="NUDIX"/>
    <property type="match status" value="1"/>
</dbReference>
<evidence type="ECO:0000256" key="4">
    <source>
        <dbReference type="ARBA" id="ARBA00022705"/>
    </source>
</evidence>
<comment type="similarity">
    <text evidence="2">Belongs to the Nudix hydrolase family.</text>
</comment>
<evidence type="ECO:0000313" key="13">
    <source>
        <dbReference type="EMBL" id="MBK0330587.1"/>
    </source>
</evidence>
<keyword evidence="9" id="KW-0234">DNA repair</keyword>
<dbReference type="PRINTS" id="PR00502">
    <property type="entry name" value="NUDIXFAMILY"/>
</dbReference>
<dbReference type="Pfam" id="PF00293">
    <property type="entry name" value="NUDIX"/>
    <property type="match status" value="1"/>
</dbReference>
<dbReference type="InterPro" id="IPR020476">
    <property type="entry name" value="Nudix_hydrolase"/>
</dbReference>
<dbReference type="SUPFAM" id="SSF55811">
    <property type="entry name" value="Nudix"/>
    <property type="match status" value="1"/>
</dbReference>
<evidence type="ECO:0000256" key="1">
    <source>
        <dbReference type="ARBA" id="ARBA00001946"/>
    </source>
</evidence>
<dbReference type="CDD" id="cd03425">
    <property type="entry name" value="NUDIX_MutT_NudA_like"/>
    <property type="match status" value="1"/>
</dbReference>
<comment type="caution">
    <text evidence="13">The sequence shown here is derived from an EMBL/GenBank/DDBJ whole genome shotgun (WGS) entry which is preliminary data.</text>
</comment>
<sequence>MPDSPIAVVGAVIVRDGLVFAARRSPERSAGGLWEFPGGKVDPGETPKQALAREIREELAVTVEVGQRAARCTTPVGNALIDLDCYWATLVGDAPSSSTDHDALAWIAPADLLERKWSPADVPIVQAAFLELDRAW</sequence>
<keyword evidence="6" id="KW-0227">DNA damage</keyword>
<dbReference type="InterPro" id="IPR015797">
    <property type="entry name" value="NUDIX_hydrolase-like_dom_sf"/>
</dbReference>
<feature type="domain" description="Nudix hydrolase" evidence="12">
    <location>
        <begin position="4"/>
        <end position="130"/>
    </location>
</feature>
<dbReference type="Proteomes" id="UP000612352">
    <property type="component" value="Unassembled WGS sequence"/>
</dbReference>
<keyword evidence="7" id="KW-0378">Hydrolase</keyword>
<evidence type="ECO:0000256" key="8">
    <source>
        <dbReference type="ARBA" id="ARBA00022842"/>
    </source>
</evidence>
<dbReference type="PANTHER" id="PTHR47707">
    <property type="entry name" value="8-OXO-DGTP DIPHOSPHATASE"/>
    <property type="match status" value="1"/>
</dbReference>
<organism evidence="13 14">
    <name type="scientific">Brachybacterium halotolerans</name>
    <dbReference type="NCBI Taxonomy" id="2795215"/>
    <lineage>
        <taxon>Bacteria</taxon>
        <taxon>Bacillati</taxon>
        <taxon>Actinomycetota</taxon>
        <taxon>Actinomycetes</taxon>
        <taxon>Micrococcales</taxon>
        <taxon>Dermabacteraceae</taxon>
        <taxon>Brachybacterium</taxon>
    </lineage>
</organism>
<comment type="catalytic activity">
    <reaction evidence="10">
        <text>8-oxo-dGTP + H2O = 8-oxo-dGMP + diphosphate + H(+)</text>
        <dbReference type="Rhea" id="RHEA:31575"/>
        <dbReference type="ChEBI" id="CHEBI:15377"/>
        <dbReference type="ChEBI" id="CHEBI:15378"/>
        <dbReference type="ChEBI" id="CHEBI:33019"/>
        <dbReference type="ChEBI" id="CHEBI:63224"/>
        <dbReference type="ChEBI" id="CHEBI:77896"/>
        <dbReference type="EC" id="3.6.1.55"/>
    </reaction>
</comment>
<evidence type="ECO:0000256" key="3">
    <source>
        <dbReference type="ARBA" id="ARBA00022457"/>
    </source>
</evidence>
<accession>A0ABS1B7G5</accession>
<evidence type="ECO:0000256" key="5">
    <source>
        <dbReference type="ARBA" id="ARBA00022723"/>
    </source>
</evidence>
<dbReference type="PANTHER" id="PTHR47707:SF1">
    <property type="entry name" value="NUDIX HYDROLASE FAMILY PROTEIN"/>
    <property type="match status" value="1"/>
</dbReference>
<gene>
    <name evidence="13" type="ORF">I8D64_04140</name>
</gene>
<evidence type="ECO:0000313" key="14">
    <source>
        <dbReference type="Proteomes" id="UP000612352"/>
    </source>
</evidence>
<keyword evidence="4" id="KW-0235">DNA replication</keyword>